<dbReference type="RefSeq" id="WP_227778598.1">
    <property type="nucleotide sequence ID" value="NZ_BAABKX010000024.1"/>
</dbReference>
<comment type="caution">
    <text evidence="3">The sequence shown here is derived from an EMBL/GenBank/DDBJ whole genome shotgun (WGS) entry which is preliminary data.</text>
</comment>
<dbReference type="InterPro" id="IPR006076">
    <property type="entry name" value="FAD-dep_OxRdtase"/>
</dbReference>
<dbReference type="InterPro" id="IPR036188">
    <property type="entry name" value="FAD/NAD-bd_sf"/>
</dbReference>
<evidence type="ECO:0000256" key="1">
    <source>
        <dbReference type="ARBA" id="ARBA00023002"/>
    </source>
</evidence>
<reference evidence="3 4" key="1">
    <citation type="journal article" date="2019" name="Int. J. Syst. Evol. Microbiol.">
        <title>The Global Catalogue of Microorganisms (GCM) 10K type strain sequencing project: providing services to taxonomists for standard genome sequencing and annotation.</title>
        <authorList>
            <consortium name="The Broad Institute Genomics Platform"/>
            <consortium name="The Broad Institute Genome Sequencing Center for Infectious Disease"/>
            <person name="Wu L."/>
            <person name="Ma J."/>
        </authorList>
    </citation>
    <scope>NUCLEOTIDE SEQUENCE [LARGE SCALE GENOMIC DNA]</scope>
    <source>
        <strain evidence="3 4">JCM 17504</strain>
    </source>
</reference>
<dbReference type="GO" id="GO:0005737">
    <property type="term" value="C:cytoplasm"/>
    <property type="evidence" value="ECO:0007669"/>
    <property type="project" value="TreeGrafter"/>
</dbReference>
<dbReference type="Proteomes" id="UP001501729">
    <property type="component" value="Unassembled WGS sequence"/>
</dbReference>
<evidence type="ECO:0000313" key="3">
    <source>
        <dbReference type="EMBL" id="GAA5062851.1"/>
    </source>
</evidence>
<proteinExistence type="predicted"/>
<dbReference type="Gene3D" id="3.30.9.10">
    <property type="entry name" value="D-Amino Acid Oxidase, subunit A, domain 2"/>
    <property type="match status" value="1"/>
</dbReference>
<evidence type="ECO:0000313" key="4">
    <source>
        <dbReference type="Proteomes" id="UP001501729"/>
    </source>
</evidence>
<keyword evidence="1" id="KW-0560">Oxidoreductase</keyword>
<dbReference type="Pfam" id="PF01266">
    <property type="entry name" value="DAO"/>
    <property type="match status" value="1"/>
</dbReference>
<dbReference type="SUPFAM" id="SSF51905">
    <property type="entry name" value="FAD/NAD(P)-binding domain"/>
    <property type="match status" value="1"/>
</dbReference>
<dbReference type="Gene3D" id="3.50.50.60">
    <property type="entry name" value="FAD/NAD(P)-binding domain"/>
    <property type="match status" value="1"/>
</dbReference>
<accession>A0AAV3UPJ4</accession>
<name>A0AAV3UPJ4_9EURY</name>
<dbReference type="EMBL" id="BAABKX010000024">
    <property type="protein sequence ID" value="GAA5062851.1"/>
    <property type="molecule type" value="Genomic_DNA"/>
</dbReference>
<dbReference type="AlphaFoldDB" id="A0AAV3UPJ4"/>
<organism evidence="3 4">
    <name type="scientific">Haladaptatus pallidirubidus</name>
    <dbReference type="NCBI Taxonomy" id="1008152"/>
    <lineage>
        <taxon>Archaea</taxon>
        <taxon>Methanobacteriati</taxon>
        <taxon>Methanobacteriota</taxon>
        <taxon>Stenosarchaea group</taxon>
        <taxon>Halobacteria</taxon>
        <taxon>Halobacteriales</taxon>
        <taxon>Haladaptataceae</taxon>
        <taxon>Haladaptatus</taxon>
    </lineage>
</organism>
<keyword evidence="4" id="KW-1185">Reference proteome</keyword>
<dbReference type="PANTHER" id="PTHR13847:SF287">
    <property type="entry name" value="FAD-DEPENDENT OXIDOREDUCTASE DOMAIN-CONTAINING PROTEIN 1"/>
    <property type="match status" value="1"/>
</dbReference>
<feature type="domain" description="FAD dependent oxidoreductase" evidence="2">
    <location>
        <begin position="7"/>
        <end position="347"/>
    </location>
</feature>
<protein>
    <submittedName>
        <fullName evidence="3">FAD-binding oxidoreductase</fullName>
    </submittedName>
</protein>
<sequence length="387" mass="42490">MAHSSHDVIVVGGGVIGCAVARELATDHDILVVERGQIATEATALAAGEITMTPLYTDNPSIADYANEFFSKYDGTGQFEFTERPSLELVPPDRKYEARKRIERLAADSLTVSFLKPDVVEANYPRFNLEEFVGVIKYQDTGFVDPYTLAMTLKNDAESQGATILTDTTVTDIRIADEHVNGVNTSEGTFDAPHVVVATGWRTEQFLRDYAQLPIRPYRTQCIVLDPIKAVSNEFPMGWIPGEHVYFRPERTGSLLVGGWSFTEDNPDSASEKEDEVFRDHVANLVPGFLRGFERARFVNGWAGVDGATPDTRPIIDAPRDAPDGLVVAAGFHGRGVMTAPVAATVVRTLIAGEQCPFPRDPFVLSRLNHDRQTSSSTVSVLVIEFP</sequence>
<dbReference type="GeneID" id="68617065"/>
<dbReference type="PANTHER" id="PTHR13847">
    <property type="entry name" value="SARCOSINE DEHYDROGENASE-RELATED"/>
    <property type="match status" value="1"/>
</dbReference>
<evidence type="ECO:0000259" key="2">
    <source>
        <dbReference type="Pfam" id="PF01266"/>
    </source>
</evidence>
<gene>
    <name evidence="3" type="ORF">GCM10025751_50670</name>
</gene>
<dbReference type="GO" id="GO:0016491">
    <property type="term" value="F:oxidoreductase activity"/>
    <property type="evidence" value="ECO:0007669"/>
    <property type="project" value="UniProtKB-KW"/>
</dbReference>